<organism evidence="2 3">
    <name type="scientific">Thiorhodococcus minor</name>
    <dbReference type="NCBI Taxonomy" id="57489"/>
    <lineage>
        <taxon>Bacteria</taxon>
        <taxon>Pseudomonadati</taxon>
        <taxon>Pseudomonadota</taxon>
        <taxon>Gammaproteobacteria</taxon>
        <taxon>Chromatiales</taxon>
        <taxon>Chromatiaceae</taxon>
        <taxon>Thiorhodococcus</taxon>
    </lineage>
</organism>
<dbReference type="Proteomes" id="UP000483379">
    <property type="component" value="Unassembled WGS sequence"/>
</dbReference>
<feature type="transmembrane region" description="Helical" evidence="1">
    <location>
        <begin position="14"/>
        <end position="32"/>
    </location>
</feature>
<dbReference type="RefSeq" id="WP_164450906.1">
    <property type="nucleotide sequence ID" value="NZ_JAAIJQ010000005.1"/>
</dbReference>
<evidence type="ECO:0000256" key="1">
    <source>
        <dbReference type="SAM" id="Phobius"/>
    </source>
</evidence>
<accession>A0A6M0JW79</accession>
<keyword evidence="1" id="KW-0812">Transmembrane</keyword>
<proteinExistence type="predicted"/>
<dbReference type="AlphaFoldDB" id="A0A6M0JW79"/>
<comment type="caution">
    <text evidence="2">The sequence shown here is derived from an EMBL/GenBank/DDBJ whole genome shotgun (WGS) entry which is preliminary data.</text>
</comment>
<evidence type="ECO:0008006" key="4">
    <source>
        <dbReference type="Google" id="ProtNLM"/>
    </source>
</evidence>
<sequence>MEDKTASSPNPSPLLWMILAILACGVLATLAYKLWPLLYPEVTEVAALDTGCDLRLSPCEVGFRDGGRVLLDIRPAGIPPATPLQLHVLVRGIEAESVEVDFAGVDMYMGFNRVALVEERPGHYQGSGMIPVCVRDRMTWEARVLLQTPRGLLAAPFRFDTVR</sequence>
<keyword evidence="3" id="KW-1185">Reference proteome</keyword>
<dbReference type="PROSITE" id="PS51257">
    <property type="entry name" value="PROKAR_LIPOPROTEIN"/>
    <property type="match status" value="1"/>
</dbReference>
<evidence type="ECO:0000313" key="2">
    <source>
        <dbReference type="EMBL" id="NEV60863.1"/>
    </source>
</evidence>
<keyword evidence="1" id="KW-0472">Membrane</keyword>
<protein>
    <recommendedName>
        <fullName evidence="4">FixH family protein</fullName>
    </recommendedName>
</protein>
<evidence type="ECO:0000313" key="3">
    <source>
        <dbReference type="Proteomes" id="UP000483379"/>
    </source>
</evidence>
<dbReference type="EMBL" id="JAAIJQ010000005">
    <property type="protein sequence ID" value="NEV60863.1"/>
    <property type="molecule type" value="Genomic_DNA"/>
</dbReference>
<reference evidence="2 3" key="1">
    <citation type="submission" date="2020-02" db="EMBL/GenBank/DDBJ databases">
        <title>Genome sequences of Thiorhodococcus mannitoliphagus and Thiorhodococcus minor, purple sulfur photosynthetic bacteria in the gammaproteobacterial family, Chromatiaceae.</title>
        <authorList>
            <person name="Aviles F.A."/>
            <person name="Meyer T.E."/>
            <person name="Kyndt J.A."/>
        </authorList>
    </citation>
    <scope>NUCLEOTIDE SEQUENCE [LARGE SCALE GENOMIC DNA]</scope>
    <source>
        <strain evidence="2 3">DSM 11518</strain>
    </source>
</reference>
<gene>
    <name evidence="2" type="ORF">G3446_02950</name>
</gene>
<name>A0A6M0JW79_9GAMM</name>
<keyword evidence="1" id="KW-1133">Transmembrane helix</keyword>